<dbReference type="PIRSF" id="PIRSF030820">
    <property type="entry name" value="UCP030820"/>
    <property type="match status" value="1"/>
</dbReference>
<dbReference type="RefSeq" id="WP_132807518.1">
    <property type="nucleotide sequence ID" value="NZ_SMAK01000011.1"/>
</dbReference>
<proteinExistence type="predicted"/>
<name>A0A4R3M1C3_9HYPH</name>
<dbReference type="AlphaFoldDB" id="A0A4R3M1C3"/>
<protein>
    <submittedName>
        <fullName evidence="1">Uncharacterized protein (DUF934 family)</fullName>
    </submittedName>
</protein>
<keyword evidence="2" id="KW-1185">Reference proteome</keyword>
<evidence type="ECO:0000313" key="2">
    <source>
        <dbReference type="Proteomes" id="UP000295678"/>
    </source>
</evidence>
<dbReference type="EMBL" id="SMAK01000011">
    <property type="protein sequence ID" value="TCT06446.1"/>
    <property type="molecule type" value="Genomic_DNA"/>
</dbReference>
<dbReference type="InterPro" id="IPR008318">
    <property type="entry name" value="UCP030820"/>
</dbReference>
<accession>A0A4R3M1C3</accession>
<dbReference type="OrthoDB" id="9800421at2"/>
<sequence>MSEPIEIWSRDEGFVADRWRRVGEDEALPGSGPILLSKARWEEERGRNSLDDWEIGVELKPDEPVEDLVPDLDRIAMVALAFPVFSDGRAFSSARLLRERHGFTGELRATGDVLIDQIPFMLRCGFSSFAISHQPTRRALAEGRMPEVTIYLQPVGERNEVPLGNRPWMRRRP</sequence>
<reference evidence="1 2" key="1">
    <citation type="submission" date="2019-03" db="EMBL/GenBank/DDBJ databases">
        <title>Genomic Encyclopedia of Type Strains, Phase IV (KMG-IV): sequencing the most valuable type-strain genomes for metagenomic binning, comparative biology and taxonomic classification.</title>
        <authorList>
            <person name="Goeker M."/>
        </authorList>
    </citation>
    <scope>NUCLEOTIDE SEQUENCE [LARGE SCALE GENOMIC DNA]</scope>
    <source>
        <strain evidence="1 2">DSM 19345</strain>
    </source>
</reference>
<dbReference type="Proteomes" id="UP000295678">
    <property type="component" value="Unassembled WGS sequence"/>
</dbReference>
<dbReference type="Pfam" id="PF06073">
    <property type="entry name" value="DUF934"/>
    <property type="match status" value="1"/>
</dbReference>
<comment type="caution">
    <text evidence="1">The sequence shown here is derived from an EMBL/GenBank/DDBJ whole genome shotgun (WGS) entry which is preliminary data.</text>
</comment>
<organism evidence="1 2">
    <name type="scientific">Tepidamorphus gemmatus</name>
    <dbReference type="NCBI Taxonomy" id="747076"/>
    <lineage>
        <taxon>Bacteria</taxon>
        <taxon>Pseudomonadati</taxon>
        <taxon>Pseudomonadota</taxon>
        <taxon>Alphaproteobacteria</taxon>
        <taxon>Hyphomicrobiales</taxon>
        <taxon>Tepidamorphaceae</taxon>
        <taxon>Tepidamorphus</taxon>
    </lineage>
</organism>
<gene>
    <name evidence="1" type="ORF">EDC22_11129</name>
</gene>
<evidence type="ECO:0000313" key="1">
    <source>
        <dbReference type="EMBL" id="TCT06446.1"/>
    </source>
</evidence>